<dbReference type="InterPro" id="IPR014710">
    <property type="entry name" value="RmlC-like_jellyroll"/>
</dbReference>
<evidence type="ECO:0000259" key="1">
    <source>
        <dbReference type="PROSITE" id="PS50042"/>
    </source>
</evidence>
<dbReference type="AlphaFoldDB" id="A0A4R5C9N6"/>
<dbReference type="Proteomes" id="UP000294513">
    <property type="component" value="Unassembled WGS sequence"/>
</dbReference>
<organism evidence="2 3">
    <name type="scientific">Actinomadura rubrisoli</name>
    <dbReference type="NCBI Taxonomy" id="2530368"/>
    <lineage>
        <taxon>Bacteria</taxon>
        <taxon>Bacillati</taxon>
        <taxon>Actinomycetota</taxon>
        <taxon>Actinomycetes</taxon>
        <taxon>Streptosporangiales</taxon>
        <taxon>Thermomonosporaceae</taxon>
        <taxon>Actinomadura</taxon>
    </lineage>
</organism>
<sequence length="264" mass="29329">MEQIFEGSFFATFPGREREVILSSARKCEFQPREPLTCTGRFPEAVIVIVHGWAAADVPIARMATYGPGDCVGVEAVATQNLSMSTIYALTTVHGLSIDSAKFLEVLERLPQVRELIALQLEHGYLTTPPRTSTSSRTHFSSTTGPADSTQFIDLLKAYHLACGQPSYRTLAQLSYRQRHGNLHLAPLSPTTVSNVLSGRRRNKIPRWEWVASFVISCLTYAQQCALKTSSESEELQQWRSLYATARKEQSTVRRDSQLGSSSS</sequence>
<dbReference type="PROSITE" id="PS50042">
    <property type="entry name" value="CNMP_BINDING_3"/>
    <property type="match status" value="1"/>
</dbReference>
<gene>
    <name evidence="2" type="ORF">E1298_05255</name>
</gene>
<dbReference type="RefSeq" id="WP_131889608.1">
    <property type="nucleotide sequence ID" value="NZ_SMKU01000012.1"/>
</dbReference>
<accession>A0A4R5C9N6</accession>
<proteinExistence type="predicted"/>
<dbReference type="InterPro" id="IPR018490">
    <property type="entry name" value="cNMP-bd_dom_sf"/>
</dbReference>
<dbReference type="CDD" id="cd00038">
    <property type="entry name" value="CAP_ED"/>
    <property type="match status" value="1"/>
</dbReference>
<dbReference type="Gene3D" id="2.60.120.10">
    <property type="entry name" value="Jelly Rolls"/>
    <property type="match status" value="1"/>
</dbReference>
<dbReference type="Pfam" id="PF00027">
    <property type="entry name" value="cNMP_binding"/>
    <property type="match status" value="1"/>
</dbReference>
<protein>
    <submittedName>
        <fullName evidence="2">Cyclic nucleotide-binding domain-containing protein</fullName>
    </submittedName>
</protein>
<reference evidence="2 3" key="1">
    <citation type="submission" date="2019-03" db="EMBL/GenBank/DDBJ databases">
        <title>Draft genome sequences of novel Actinobacteria.</title>
        <authorList>
            <person name="Sahin N."/>
            <person name="Ay H."/>
            <person name="Saygin H."/>
        </authorList>
    </citation>
    <scope>NUCLEOTIDE SEQUENCE [LARGE SCALE GENOMIC DNA]</scope>
    <source>
        <strain evidence="2 3">H3C3</strain>
    </source>
</reference>
<evidence type="ECO:0000313" key="2">
    <source>
        <dbReference type="EMBL" id="TDD95376.1"/>
    </source>
</evidence>
<dbReference type="SUPFAM" id="SSF51206">
    <property type="entry name" value="cAMP-binding domain-like"/>
    <property type="match status" value="1"/>
</dbReference>
<dbReference type="EMBL" id="SMKU01000012">
    <property type="protein sequence ID" value="TDD95376.1"/>
    <property type="molecule type" value="Genomic_DNA"/>
</dbReference>
<dbReference type="OrthoDB" id="3519615at2"/>
<feature type="domain" description="Cyclic nucleotide-binding" evidence="1">
    <location>
        <begin position="9"/>
        <end position="115"/>
    </location>
</feature>
<keyword evidence="3" id="KW-1185">Reference proteome</keyword>
<comment type="caution">
    <text evidence="2">The sequence shown here is derived from an EMBL/GenBank/DDBJ whole genome shotgun (WGS) entry which is preliminary data.</text>
</comment>
<name>A0A4R5C9N6_9ACTN</name>
<evidence type="ECO:0000313" key="3">
    <source>
        <dbReference type="Proteomes" id="UP000294513"/>
    </source>
</evidence>
<dbReference type="InterPro" id="IPR000595">
    <property type="entry name" value="cNMP-bd_dom"/>
</dbReference>